<evidence type="ECO:0000259" key="11">
    <source>
        <dbReference type="PROSITE" id="PS51847"/>
    </source>
</evidence>
<comment type="subcellular location">
    <subcellularLocation>
        <location evidence="1">Endoplasmic reticulum membrane</location>
    </subcellularLocation>
</comment>
<keyword evidence="5 10" id="KW-1133">Transmembrane helix</keyword>
<sequence length="422" mass="46232">MFLLPNSLSFTHGLLLGQLSIVLILGAFIKFFIFGDPPSPDVTAALRATERRSRTLAHKRSLLSLRSTSSRQTPHLGTTRSGILRNPPPLTIGTILSKTYYNVDSHQPESLDWFNVLIAQTIAQLRSDAQHDDAILTSLTKALNSNSRPDFLDEIKITELSLGEDFPIFSNCRVIPVDEDGLTLNTGRGGDGGSAGREHGRLQARMDVDLSDFITLGLETKLLLNYPRPLVAVLPVALAVSVVRFSGTLSISFIPGSAVNSTPTCLAFSFLDDYRLDLSIRSLVGSRSRLQDVPKIAQLVEARLHTWFDERCVEPRFQQIELPSLWPRKKNTRGGGGGSSSSSAGDGHANAGSEPSSLSRAQGKEIQRDLRDEARREIEAEAEARARAELESVEAEGLRWRRRPHEGANYAMPGSMPGLPMT</sequence>
<keyword evidence="3 10" id="KW-0812">Transmembrane</keyword>
<keyword evidence="8 10" id="KW-0472">Membrane</keyword>
<dbReference type="InterPro" id="IPR027537">
    <property type="entry name" value="Mmm1"/>
</dbReference>
<protein>
    <recommendedName>
        <fullName evidence="11">SMP-LTD domain-containing protein</fullName>
    </recommendedName>
</protein>
<dbReference type="Proteomes" id="UP000258309">
    <property type="component" value="Unassembled WGS sequence"/>
</dbReference>
<dbReference type="PANTHER" id="PTHR13466">
    <property type="entry name" value="TEX2 PROTEIN-RELATED"/>
    <property type="match status" value="1"/>
</dbReference>
<gene>
    <name evidence="12" type="ORF">B7463_g509</name>
</gene>
<dbReference type="PROSITE" id="PS51847">
    <property type="entry name" value="SMP"/>
    <property type="match status" value="1"/>
</dbReference>
<proteinExistence type="inferred from homology"/>
<evidence type="ECO:0000313" key="13">
    <source>
        <dbReference type="Proteomes" id="UP000258309"/>
    </source>
</evidence>
<evidence type="ECO:0000256" key="6">
    <source>
        <dbReference type="ARBA" id="ARBA00023055"/>
    </source>
</evidence>
<evidence type="ECO:0000256" key="10">
    <source>
        <dbReference type="SAM" id="Phobius"/>
    </source>
</evidence>
<dbReference type="GO" id="GO:0007005">
    <property type="term" value="P:mitochondrion organization"/>
    <property type="evidence" value="ECO:0007669"/>
    <property type="project" value="InterPro"/>
</dbReference>
<evidence type="ECO:0000256" key="5">
    <source>
        <dbReference type="ARBA" id="ARBA00022989"/>
    </source>
</evidence>
<dbReference type="GO" id="GO:0005789">
    <property type="term" value="C:endoplasmic reticulum membrane"/>
    <property type="evidence" value="ECO:0007669"/>
    <property type="project" value="UniProtKB-SubCell"/>
</dbReference>
<keyword evidence="4" id="KW-0256">Endoplasmic reticulum</keyword>
<feature type="region of interest" description="Disordered" evidence="9">
    <location>
        <begin position="324"/>
        <end position="422"/>
    </location>
</feature>
<evidence type="ECO:0000256" key="3">
    <source>
        <dbReference type="ARBA" id="ARBA00022692"/>
    </source>
</evidence>
<feature type="transmembrane region" description="Helical" evidence="10">
    <location>
        <begin position="12"/>
        <end position="33"/>
    </location>
</feature>
<feature type="non-terminal residue" evidence="12">
    <location>
        <position position="422"/>
    </location>
</feature>
<evidence type="ECO:0000256" key="8">
    <source>
        <dbReference type="ARBA" id="ARBA00023136"/>
    </source>
</evidence>
<evidence type="ECO:0000313" key="12">
    <source>
        <dbReference type="EMBL" id="RFU35868.1"/>
    </source>
</evidence>
<evidence type="ECO:0000256" key="7">
    <source>
        <dbReference type="ARBA" id="ARBA00023121"/>
    </source>
</evidence>
<dbReference type="InterPro" id="IPR019411">
    <property type="entry name" value="MMM1_dom"/>
</dbReference>
<dbReference type="EMBL" id="NCSJ02000004">
    <property type="protein sequence ID" value="RFU35868.1"/>
    <property type="molecule type" value="Genomic_DNA"/>
</dbReference>
<evidence type="ECO:0000256" key="4">
    <source>
        <dbReference type="ARBA" id="ARBA00022824"/>
    </source>
</evidence>
<dbReference type="CDD" id="cd21671">
    <property type="entry name" value="SMP_Mmm1"/>
    <property type="match status" value="1"/>
</dbReference>
<accession>A0A3E2HR71</accession>
<dbReference type="OrthoDB" id="5599157at2759"/>
<dbReference type="AlphaFoldDB" id="A0A3E2HR71"/>
<dbReference type="InterPro" id="IPR031468">
    <property type="entry name" value="SMP_LBD"/>
</dbReference>
<keyword evidence="7" id="KW-0446">Lipid-binding</keyword>
<dbReference type="Pfam" id="PF10296">
    <property type="entry name" value="MMM1"/>
    <property type="match status" value="1"/>
</dbReference>
<comment type="caution">
    <text evidence="12">The sequence shown here is derived from an EMBL/GenBank/DDBJ whole genome shotgun (WGS) entry which is preliminary data.</text>
</comment>
<feature type="domain" description="SMP-LTD" evidence="11">
    <location>
        <begin position="107"/>
        <end position="323"/>
    </location>
</feature>
<evidence type="ECO:0000256" key="2">
    <source>
        <dbReference type="ARBA" id="ARBA00022448"/>
    </source>
</evidence>
<keyword evidence="13" id="KW-1185">Reference proteome</keyword>
<dbReference type="GO" id="GO:0008289">
    <property type="term" value="F:lipid binding"/>
    <property type="evidence" value="ECO:0007669"/>
    <property type="project" value="UniProtKB-KW"/>
</dbReference>
<keyword evidence="2" id="KW-0813">Transport</keyword>
<dbReference type="HAMAP" id="MF_03103">
    <property type="entry name" value="Mmm1"/>
    <property type="match status" value="1"/>
</dbReference>
<dbReference type="STRING" id="5539.A0A3E2HR71"/>
<evidence type="ECO:0000256" key="1">
    <source>
        <dbReference type="ARBA" id="ARBA00004586"/>
    </source>
</evidence>
<feature type="non-terminal residue" evidence="12">
    <location>
        <position position="1"/>
    </location>
</feature>
<dbReference type="OMA" id="WSFTQGL"/>
<feature type="compositionally biased region" description="Low complexity" evidence="9">
    <location>
        <begin position="340"/>
        <end position="353"/>
    </location>
</feature>
<dbReference type="GO" id="GO:1990456">
    <property type="term" value="P:mitochondrion-endoplasmic reticulum membrane tethering"/>
    <property type="evidence" value="ECO:0007669"/>
    <property type="project" value="TreeGrafter"/>
</dbReference>
<dbReference type="PANTHER" id="PTHR13466:SF0">
    <property type="entry name" value="SMP-LTD DOMAIN-CONTAINING PROTEIN"/>
    <property type="match status" value="1"/>
</dbReference>
<name>A0A3E2HR71_SCYLI</name>
<dbReference type="GO" id="GO:0032865">
    <property type="term" value="C:ERMES complex"/>
    <property type="evidence" value="ECO:0007669"/>
    <property type="project" value="InterPro"/>
</dbReference>
<evidence type="ECO:0000256" key="9">
    <source>
        <dbReference type="SAM" id="MobiDB-lite"/>
    </source>
</evidence>
<reference evidence="12 13" key="1">
    <citation type="submission" date="2018-05" db="EMBL/GenBank/DDBJ databases">
        <title>Draft genome sequence of Scytalidium lignicola DSM 105466, a ubiquitous saprotrophic fungus.</title>
        <authorList>
            <person name="Buettner E."/>
            <person name="Gebauer A.M."/>
            <person name="Hofrichter M."/>
            <person name="Liers C."/>
            <person name="Kellner H."/>
        </authorList>
    </citation>
    <scope>NUCLEOTIDE SEQUENCE [LARGE SCALE GENOMIC DNA]</scope>
    <source>
        <strain evidence="12 13">DSM 105466</strain>
    </source>
</reference>
<organism evidence="12 13">
    <name type="scientific">Scytalidium lignicola</name>
    <name type="common">Hyphomycete</name>
    <dbReference type="NCBI Taxonomy" id="5539"/>
    <lineage>
        <taxon>Eukaryota</taxon>
        <taxon>Fungi</taxon>
        <taxon>Dikarya</taxon>
        <taxon>Ascomycota</taxon>
        <taxon>Pezizomycotina</taxon>
        <taxon>Leotiomycetes</taxon>
        <taxon>Leotiomycetes incertae sedis</taxon>
        <taxon>Scytalidium</taxon>
    </lineage>
</organism>
<feature type="compositionally biased region" description="Basic and acidic residues" evidence="9">
    <location>
        <begin position="362"/>
        <end position="390"/>
    </location>
</feature>
<dbReference type="GO" id="GO:0015914">
    <property type="term" value="P:phospholipid transport"/>
    <property type="evidence" value="ECO:0007669"/>
    <property type="project" value="TreeGrafter"/>
</dbReference>
<keyword evidence="6" id="KW-0445">Lipid transport</keyword>